<reference evidence="2" key="1">
    <citation type="journal article" date="2020" name="Stud. Mycol.">
        <title>101 Dothideomycetes genomes: a test case for predicting lifestyles and emergence of pathogens.</title>
        <authorList>
            <person name="Haridas S."/>
            <person name="Albert R."/>
            <person name="Binder M."/>
            <person name="Bloem J."/>
            <person name="Labutti K."/>
            <person name="Salamov A."/>
            <person name="Andreopoulos B."/>
            <person name="Baker S."/>
            <person name="Barry K."/>
            <person name="Bills G."/>
            <person name="Bluhm B."/>
            <person name="Cannon C."/>
            <person name="Castanera R."/>
            <person name="Culley D."/>
            <person name="Daum C."/>
            <person name="Ezra D."/>
            <person name="Gonzalez J."/>
            <person name="Henrissat B."/>
            <person name="Kuo A."/>
            <person name="Liang C."/>
            <person name="Lipzen A."/>
            <person name="Lutzoni F."/>
            <person name="Magnuson J."/>
            <person name="Mondo S."/>
            <person name="Nolan M."/>
            <person name="Ohm R."/>
            <person name="Pangilinan J."/>
            <person name="Park H.-J."/>
            <person name="Ramirez L."/>
            <person name="Alfaro M."/>
            <person name="Sun H."/>
            <person name="Tritt A."/>
            <person name="Yoshinaga Y."/>
            <person name="Zwiers L.-H."/>
            <person name="Turgeon B."/>
            <person name="Goodwin S."/>
            <person name="Spatafora J."/>
            <person name="Crous P."/>
            <person name="Grigoriev I."/>
        </authorList>
    </citation>
    <scope>NUCLEOTIDE SEQUENCE</scope>
    <source>
        <strain evidence="2">CBS 175.79</strain>
    </source>
</reference>
<feature type="region of interest" description="Disordered" evidence="1">
    <location>
        <begin position="1"/>
        <end position="80"/>
    </location>
</feature>
<dbReference type="GeneID" id="54284252"/>
<name>A0A6A5YAR3_9PLEO</name>
<gene>
    <name evidence="2" type="ORF">BU24DRAFT_417957</name>
</gene>
<dbReference type="Proteomes" id="UP000799778">
    <property type="component" value="Unassembled WGS sequence"/>
</dbReference>
<feature type="compositionally biased region" description="Polar residues" evidence="1">
    <location>
        <begin position="1"/>
        <end position="18"/>
    </location>
</feature>
<protein>
    <submittedName>
        <fullName evidence="2">Uncharacterized protein</fullName>
    </submittedName>
</protein>
<dbReference type="RefSeq" id="XP_033390652.1">
    <property type="nucleotide sequence ID" value="XM_033526855.1"/>
</dbReference>
<evidence type="ECO:0000313" key="2">
    <source>
        <dbReference type="EMBL" id="KAF2022313.1"/>
    </source>
</evidence>
<evidence type="ECO:0000313" key="3">
    <source>
        <dbReference type="Proteomes" id="UP000799778"/>
    </source>
</evidence>
<dbReference type="AlphaFoldDB" id="A0A6A5YAR3"/>
<dbReference type="EMBL" id="ML978066">
    <property type="protein sequence ID" value="KAF2022313.1"/>
    <property type="molecule type" value="Genomic_DNA"/>
</dbReference>
<organism evidence="2 3">
    <name type="scientific">Aaosphaeria arxii CBS 175.79</name>
    <dbReference type="NCBI Taxonomy" id="1450172"/>
    <lineage>
        <taxon>Eukaryota</taxon>
        <taxon>Fungi</taxon>
        <taxon>Dikarya</taxon>
        <taxon>Ascomycota</taxon>
        <taxon>Pezizomycotina</taxon>
        <taxon>Dothideomycetes</taxon>
        <taxon>Pleosporomycetidae</taxon>
        <taxon>Pleosporales</taxon>
        <taxon>Pleosporales incertae sedis</taxon>
        <taxon>Aaosphaeria</taxon>
    </lineage>
</organism>
<accession>A0A6A5YAR3</accession>
<keyword evidence="3" id="KW-1185">Reference proteome</keyword>
<feature type="compositionally biased region" description="Low complexity" evidence="1">
    <location>
        <begin position="19"/>
        <end position="31"/>
    </location>
</feature>
<proteinExistence type="predicted"/>
<sequence length="80" mass="8649">MTSNYPSPTAQTTQPDKNPTSTIIPPTRPSRAVPIPWPRDPSSTHLPTRSLPPPVHSNNNSNTQQHPPNAAQSTQHSPAI</sequence>
<evidence type="ECO:0000256" key="1">
    <source>
        <dbReference type="SAM" id="MobiDB-lite"/>
    </source>
</evidence>
<feature type="compositionally biased region" description="Polar residues" evidence="1">
    <location>
        <begin position="56"/>
        <end position="80"/>
    </location>
</feature>